<name>A0AAE3QTS9_9BACT</name>
<dbReference type="Proteomes" id="UP001241110">
    <property type="component" value="Unassembled WGS sequence"/>
</dbReference>
<reference evidence="1" key="1">
    <citation type="submission" date="2023-05" db="EMBL/GenBank/DDBJ databases">
        <authorList>
            <person name="Zhang X."/>
        </authorList>
    </citation>
    <scope>NUCLEOTIDE SEQUENCE</scope>
    <source>
        <strain evidence="1">YF14B1</strain>
    </source>
</reference>
<evidence type="ECO:0000313" key="1">
    <source>
        <dbReference type="EMBL" id="MDJ1483101.1"/>
    </source>
</evidence>
<dbReference type="EMBL" id="JASJOS010000010">
    <property type="protein sequence ID" value="MDJ1483101.1"/>
    <property type="molecule type" value="Genomic_DNA"/>
</dbReference>
<comment type="caution">
    <text evidence="1">The sequence shown here is derived from an EMBL/GenBank/DDBJ whole genome shotgun (WGS) entry which is preliminary data.</text>
</comment>
<evidence type="ECO:0000313" key="2">
    <source>
        <dbReference type="Proteomes" id="UP001241110"/>
    </source>
</evidence>
<gene>
    <name evidence="1" type="ORF">QNI16_21565</name>
</gene>
<proteinExistence type="predicted"/>
<dbReference type="RefSeq" id="WP_313982669.1">
    <property type="nucleotide sequence ID" value="NZ_JASJOS010000010.1"/>
</dbReference>
<dbReference type="AlphaFoldDB" id="A0AAE3QTS9"/>
<accession>A0AAE3QTS9</accession>
<organism evidence="1 2">
    <name type="scientific">Xanthocytophaga flava</name>
    <dbReference type="NCBI Taxonomy" id="3048013"/>
    <lineage>
        <taxon>Bacteria</taxon>
        <taxon>Pseudomonadati</taxon>
        <taxon>Bacteroidota</taxon>
        <taxon>Cytophagia</taxon>
        <taxon>Cytophagales</taxon>
        <taxon>Rhodocytophagaceae</taxon>
        <taxon>Xanthocytophaga</taxon>
    </lineage>
</organism>
<protein>
    <submittedName>
        <fullName evidence="1">Uncharacterized protein</fullName>
    </submittedName>
</protein>
<sequence length="104" mass="11769">MVTTTETTTIIVQLPKEEAAAFTQALRSLGNLCNFTPKPEEPKNEFKDDFGARLFLGGGRKPIAKTTFNKIRERFGLKHYSPTPGRKVYKESDLREILEKSAHD</sequence>